<dbReference type="AlphaFoldDB" id="A0AA40CJN0"/>
<dbReference type="EMBL" id="JAULSV010000006">
    <property type="protein sequence ID" value="KAK0641346.1"/>
    <property type="molecule type" value="Genomic_DNA"/>
</dbReference>
<protein>
    <submittedName>
        <fullName evidence="2">Uncharacterized protein</fullName>
    </submittedName>
</protein>
<evidence type="ECO:0000313" key="3">
    <source>
        <dbReference type="Proteomes" id="UP001174936"/>
    </source>
</evidence>
<dbReference type="Proteomes" id="UP001174936">
    <property type="component" value="Unassembled WGS sequence"/>
</dbReference>
<name>A0AA40CJN0_9PEZI</name>
<evidence type="ECO:0000256" key="1">
    <source>
        <dbReference type="SAM" id="SignalP"/>
    </source>
</evidence>
<reference evidence="2" key="1">
    <citation type="submission" date="2023-06" db="EMBL/GenBank/DDBJ databases">
        <title>Genome-scale phylogeny and comparative genomics of the fungal order Sordariales.</title>
        <authorList>
            <consortium name="Lawrence Berkeley National Laboratory"/>
            <person name="Hensen N."/>
            <person name="Bonometti L."/>
            <person name="Westerberg I."/>
            <person name="Brannstrom I.O."/>
            <person name="Guillou S."/>
            <person name="Cros-Aarteil S."/>
            <person name="Calhoun S."/>
            <person name="Haridas S."/>
            <person name="Kuo A."/>
            <person name="Mondo S."/>
            <person name="Pangilinan J."/>
            <person name="Riley R."/>
            <person name="Labutti K."/>
            <person name="Andreopoulos B."/>
            <person name="Lipzen A."/>
            <person name="Chen C."/>
            <person name="Yanf M."/>
            <person name="Daum C."/>
            <person name="Ng V."/>
            <person name="Clum A."/>
            <person name="Steindorff A."/>
            <person name="Ohm R."/>
            <person name="Martin F."/>
            <person name="Silar P."/>
            <person name="Natvig D."/>
            <person name="Lalanne C."/>
            <person name="Gautier V."/>
            <person name="Ament-Velasquez S.L."/>
            <person name="Kruys A."/>
            <person name="Hutchinson M.I."/>
            <person name="Powell A.J."/>
            <person name="Barry K."/>
            <person name="Miller A.N."/>
            <person name="Grigoriev I.V."/>
            <person name="Debuchy R."/>
            <person name="Gladieux P."/>
            <person name="Thoren M.H."/>
            <person name="Johannesson H."/>
        </authorList>
    </citation>
    <scope>NUCLEOTIDE SEQUENCE</scope>
    <source>
        <strain evidence="2">SMH2532-1</strain>
    </source>
</reference>
<evidence type="ECO:0000313" key="2">
    <source>
        <dbReference type="EMBL" id="KAK0641346.1"/>
    </source>
</evidence>
<feature type="chain" id="PRO_5041220421" evidence="1">
    <location>
        <begin position="22"/>
        <end position="172"/>
    </location>
</feature>
<keyword evidence="1" id="KW-0732">Signal</keyword>
<gene>
    <name evidence="2" type="ORF">B0T16DRAFT_393642</name>
</gene>
<proteinExistence type="predicted"/>
<sequence>MHFSLASVASALLSAAVGVQALPGHHTAVPSLFEDSHTAQTGVSLARRDVSVAWATEHVKDHKCKNSRPICGGESVRNLVSTLKDSGYMCSAEAGQCKQVACNKNCGVWLCNDKKERLNIPCRELGEHTEYIYTTCASRPTLPRHMYVSGTMEDEAGYRVEVGKAMGRGEMC</sequence>
<feature type="signal peptide" evidence="1">
    <location>
        <begin position="1"/>
        <end position="21"/>
    </location>
</feature>
<keyword evidence="3" id="KW-1185">Reference proteome</keyword>
<accession>A0AA40CJN0</accession>
<organism evidence="2 3">
    <name type="scientific">Cercophora newfieldiana</name>
    <dbReference type="NCBI Taxonomy" id="92897"/>
    <lineage>
        <taxon>Eukaryota</taxon>
        <taxon>Fungi</taxon>
        <taxon>Dikarya</taxon>
        <taxon>Ascomycota</taxon>
        <taxon>Pezizomycotina</taxon>
        <taxon>Sordariomycetes</taxon>
        <taxon>Sordariomycetidae</taxon>
        <taxon>Sordariales</taxon>
        <taxon>Lasiosphaeriaceae</taxon>
        <taxon>Cercophora</taxon>
    </lineage>
</organism>
<comment type="caution">
    <text evidence="2">The sequence shown here is derived from an EMBL/GenBank/DDBJ whole genome shotgun (WGS) entry which is preliminary data.</text>
</comment>